<keyword evidence="4" id="KW-0807">Transducer</keyword>
<dbReference type="PANTHER" id="PTHR30146:SF24">
    <property type="entry name" value="XYLOSE OPERON REGULATORY PROTEIN"/>
    <property type="match status" value="1"/>
</dbReference>
<dbReference type="GO" id="GO:0016020">
    <property type="term" value="C:membrane"/>
    <property type="evidence" value="ECO:0007669"/>
    <property type="project" value="InterPro"/>
</dbReference>
<dbReference type="Pfam" id="PF00015">
    <property type="entry name" value="MCPsignal"/>
    <property type="match status" value="1"/>
</dbReference>
<evidence type="ECO:0000313" key="7">
    <source>
        <dbReference type="Proteomes" id="UP000007254"/>
    </source>
</evidence>
<gene>
    <name evidence="6" type="ordered locus">Spith_0230</name>
</gene>
<dbReference type="RefSeq" id="WP_014623917.1">
    <property type="nucleotide sequence ID" value="NC_017583.1"/>
</dbReference>
<dbReference type="GO" id="GO:0006935">
    <property type="term" value="P:chemotaxis"/>
    <property type="evidence" value="ECO:0007669"/>
    <property type="project" value="InterPro"/>
</dbReference>
<dbReference type="InterPro" id="IPR004090">
    <property type="entry name" value="Chemotax_Me-accpt_rcpt"/>
</dbReference>
<reference evidence="6 7" key="1">
    <citation type="submission" date="2011-06" db="EMBL/GenBank/DDBJ databases">
        <title>The complete genome of Spirochaeta thermophila DSM 6578.</title>
        <authorList>
            <consortium name="US DOE Joint Genome Institute (JGI-PGF)"/>
            <person name="Lucas S."/>
            <person name="Lapidus A."/>
            <person name="Bruce D."/>
            <person name="Goodwin L."/>
            <person name="Pitluck S."/>
            <person name="Peters L."/>
            <person name="Kyrpides N."/>
            <person name="Mavromatis K."/>
            <person name="Ivanova N."/>
            <person name="Mikailova N."/>
            <person name="Pagani I."/>
            <person name="Chertkov O."/>
            <person name="Detter J.C."/>
            <person name="Tapia R."/>
            <person name="Han C."/>
            <person name="Land M."/>
            <person name="Hauser L."/>
            <person name="Markowitz V."/>
            <person name="Cheng J.-F."/>
            <person name="Hugenholtz P."/>
            <person name="Woyke T."/>
            <person name="Wu D."/>
            <person name="Spring S."/>
            <person name="Merkhoffer B."/>
            <person name="Schneider S."/>
            <person name="Klenk H.-P."/>
            <person name="Eisen J.A."/>
        </authorList>
    </citation>
    <scope>NUCLEOTIDE SEQUENCE [LARGE SCALE GENOMIC DNA]</scope>
    <source>
        <strain evidence="7">ATCC 700085 / DSM 6578 / Z-1203</strain>
    </source>
</reference>
<dbReference type="STRING" id="869211.Spith_0230"/>
<dbReference type="KEGG" id="stq:Spith_0230"/>
<evidence type="ECO:0000259" key="5">
    <source>
        <dbReference type="PROSITE" id="PS50111"/>
    </source>
</evidence>
<keyword evidence="3" id="KW-0804">Transcription</keyword>
<dbReference type="Pfam" id="PF13377">
    <property type="entry name" value="Peripla_BP_3"/>
    <property type="match status" value="1"/>
</dbReference>
<dbReference type="AlphaFoldDB" id="G0GCU7"/>
<dbReference type="PRINTS" id="PR00260">
    <property type="entry name" value="CHEMTRNSDUCR"/>
</dbReference>
<dbReference type="SUPFAM" id="SSF53822">
    <property type="entry name" value="Periplasmic binding protein-like I"/>
    <property type="match status" value="1"/>
</dbReference>
<dbReference type="CDD" id="cd06267">
    <property type="entry name" value="PBP1_LacI_sugar_binding-like"/>
    <property type="match status" value="1"/>
</dbReference>
<evidence type="ECO:0000256" key="3">
    <source>
        <dbReference type="ARBA" id="ARBA00023163"/>
    </source>
</evidence>
<name>G0GCU7_WINT7</name>
<evidence type="ECO:0000256" key="2">
    <source>
        <dbReference type="ARBA" id="ARBA00023125"/>
    </source>
</evidence>
<dbReference type="GO" id="GO:0007165">
    <property type="term" value="P:signal transduction"/>
    <property type="evidence" value="ECO:0007669"/>
    <property type="project" value="UniProtKB-KW"/>
</dbReference>
<keyword evidence="2" id="KW-0238">DNA-binding</keyword>
<evidence type="ECO:0000313" key="6">
    <source>
        <dbReference type="EMBL" id="AEJ60516.1"/>
    </source>
</evidence>
<dbReference type="InterPro" id="IPR028082">
    <property type="entry name" value="Peripla_BP_I"/>
</dbReference>
<dbReference type="SUPFAM" id="SSF58104">
    <property type="entry name" value="Methyl-accepting chemotaxis protein (MCP) signaling domain"/>
    <property type="match status" value="1"/>
</dbReference>
<dbReference type="GO" id="GO:0004888">
    <property type="term" value="F:transmembrane signaling receptor activity"/>
    <property type="evidence" value="ECO:0007669"/>
    <property type="project" value="InterPro"/>
</dbReference>
<dbReference type="HOGENOM" id="CLU_364428_0_0_12"/>
<organism evidence="6 7">
    <name type="scientific">Winmispira thermophila (strain ATCC 700085 / DSM 6578 / Z-1203)</name>
    <name type="common">Spirochaeta thermophila</name>
    <dbReference type="NCBI Taxonomy" id="869211"/>
    <lineage>
        <taxon>Bacteria</taxon>
        <taxon>Pseudomonadati</taxon>
        <taxon>Spirochaetota</taxon>
        <taxon>Spirochaetia</taxon>
        <taxon>Winmispirales</taxon>
        <taxon>Winmispiraceae</taxon>
        <taxon>Winmispira</taxon>
    </lineage>
</organism>
<dbReference type="PROSITE" id="PS50111">
    <property type="entry name" value="CHEMOTAXIS_TRANSDUC_2"/>
    <property type="match status" value="1"/>
</dbReference>
<dbReference type="OrthoDB" id="371391at2"/>
<accession>G0GCU7</accession>
<keyword evidence="7" id="KW-1185">Reference proteome</keyword>
<evidence type="ECO:0000256" key="4">
    <source>
        <dbReference type="PROSITE-ProRule" id="PRU00284"/>
    </source>
</evidence>
<dbReference type="GO" id="GO:0000976">
    <property type="term" value="F:transcription cis-regulatory region binding"/>
    <property type="evidence" value="ECO:0007669"/>
    <property type="project" value="TreeGrafter"/>
</dbReference>
<keyword evidence="1" id="KW-0805">Transcription regulation</keyword>
<dbReference type="EMBL" id="CP002903">
    <property type="protein sequence ID" value="AEJ60516.1"/>
    <property type="molecule type" value="Genomic_DNA"/>
</dbReference>
<dbReference type="Gene3D" id="1.10.287.950">
    <property type="entry name" value="Methyl-accepting chemotaxis protein"/>
    <property type="match status" value="1"/>
</dbReference>
<dbReference type="Gene3D" id="3.40.50.2300">
    <property type="match status" value="2"/>
</dbReference>
<sequence length="766" mass="86045">MRVAFLINRLMNDYQLALWEGVQEEVEKLGVQCIALPGELIDSPDPEDRVVNTLYDFLRSPSWDGCIVATSTYATHGDPARILSYVRERTSVPLVSIGVEYEGLPVVGVDNEAGMRLLVEHLIRHHGVHDLAFIGGPHHNPEAQARWRVFESVLDAHGIPVREDWVGEGTFEKESGYTAMEAIWNTSDRKPRAVVAANDLMALGAYEYLVKRGVGVPDDVLLTGFDDIPAARSNEVPLSTVYQPVKEQGMAAIRLLHEWLSSGERPDSEVSVAEPRFRDSCGCFSRNVEMAGGEMAFTFEKGDEEESEEVLIRFCEERLGISFTPVEESLLRTLVGHLAAYLDLPDREHLDVCLRTTFAVFVHERRENRDMERWLRILGAIASFFQRYRPERYSQFTIFLQKAYVLFIEAVSHEAQTHLMNTTEKFLRSQDLLRAIRSSEDMGKLKSSLLELKERLSISYLHFVLFPSEKWESCYTGAVLPETSSLLVSGKAGGEGDVGFNTLELLPPHILPPQHPGALSVFPLLIGQRYLGYMMVSAREIFTGFYHSFASQVASTVLSIHTLEAMRKTTRQLQVWADEIRATVSSLFEALGSVGAISEEQLKEMARISEEISRRSGMFEENLKITTSIAEHARFMQDLLLLIDDVSQRINLLAINASIEAARAGEHGRGFKVIAEEVRKLADTTAQRAKETSEVLNQVMHNIETSRELGESLHGTYSSLQEEMTRFRSALGTIEEHLSRFSEQGRRLASLVERPEGGSTPLPHGF</sequence>
<dbReference type="SMART" id="SM00283">
    <property type="entry name" value="MA"/>
    <property type="match status" value="1"/>
</dbReference>
<dbReference type="GO" id="GO:0003700">
    <property type="term" value="F:DNA-binding transcription factor activity"/>
    <property type="evidence" value="ECO:0007669"/>
    <property type="project" value="TreeGrafter"/>
</dbReference>
<dbReference type="InterPro" id="IPR046335">
    <property type="entry name" value="LacI/GalR-like_sensor"/>
</dbReference>
<dbReference type="InterPro" id="IPR004089">
    <property type="entry name" value="MCPsignal_dom"/>
</dbReference>
<feature type="domain" description="Methyl-accepting transducer" evidence="5">
    <location>
        <begin position="563"/>
        <end position="754"/>
    </location>
</feature>
<dbReference type="Proteomes" id="UP000007254">
    <property type="component" value="Chromosome"/>
</dbReference>
<evidence type="ECO:0000256" key="1">
    <source>
        <dbReference type="ARBA" id="ARBA00023015"/>
    </source>
</evidence>
<protein>
    <submittedName>
        <fullName evidence="6">Methyl-accepting chemotaxis sensory transducer</fullName>
    </submittedName>
</protein>
<dbReference type="PANTHER" id="PTHR30146">
    <property type="entry name" value="LACI-RELATED TRANSCRIPTIONAL REPRESSOR"/>
    <property type="match status" value="1"/>
</dbReference>
<proteinExistence type="predicted"/>